<evidence type="ECO:0000313" key="2">
    <source>
        <dbReference type="EMBL" id="KAK7384722.1"/>
    </source>
</evidence>
<feature type="region of interest" description="Disordered" evidence="1">
    <location>
        <begin position="1"/>
        <end position="29"/>
    </location>
</feature>
<evidence type="ECO:0000313" key="3">
    <source>
        <dbReference type="Proteomes" id="UP001386955"/>
    </source>
</evidence>
<dbReference type="AlphaFoldDB" id="A0AAN9RWQ9"/>
<name>A0AAN9RWQ9_PSOTE</name>
<evidence type="ECO:0000256" key="1">
    <source>
        <dbReference type="SAM" id="MobiDB-lite"/>
    </source>
</evidence>
<gene>
    <name evidence="2" type="ORF">VNO78_30423</name>
</gene>
<comment type="caution">
    <text evidence="2">The sequence shown here is derived from an EMBL/GenBank/DDBJ whole genome shotgun (WGS) entry which is preliminary data.</text>
</comment>
<keyword evidence="3" id="KW-1185">Reference proteome</keyword>
<dbReference type="EMBL" id="JAYMYS010000008">
    <property type="protein sequence ID" value="KAK7384722.1"/>
    <property type="molecule type" value="Genomic_DNA"/>
</dbReference>
<organism evidence="2 3">
    <name type="scientific">Psophocarpus tetragonolobus</name>
    <name type="common">Winged bean</name>
    <name type="synonym">Dolichos tetragonolobus</name>
    <dbReference type="NCBI Taxonomy" id="3891"/>
    <lineage>
        <taxon>Eukaryota</taxon>
        <taxon>Viridiplantae</taxon>
        <taxon>Streptophyta</taxon>
        <taxon>Embryophyta</taxon>
        <taxon>Tracheophyta</taxon>
        <taxon>Spermatophyta</taxon>
        <taxon>Magnoliopsida</taxon>
        <taxon>eudicotyledons</taxon>
        <taxon>Gunneridae</taxon>
        <taxon>Pentapetalae</taxon>
        <taxon>rosids</taxon>
        <taxon>fabids</taxon>
        <taxon>Fabales</taxon>
        <taxon>Fabaceae</taxon>
        <taxon>Papilionoideae</taxon>
        <taxon>50 kb inversion clade</taxon>
        <taxon>NPAAA clade</taxon>
        <taxon>indigoferoid/millettioid clade</taxon>
        <taxon>Phaseoleae</taxon>
        <taxon>Psophocarpus</taxon>
    </lineage>
</organism>
<accession>A0AAN9RWQ9</accession>
<sequence length="87" mass="10016">MSRQRWGSRRERCCRASGKGGPSGSWRASHKQWRRRRLYIPSTTLHHVTNHSGGIIVLLCPILLGLRNLNGYCCEKEKMGIVVKKER</sequence>
<dbReference type="Proteomes" id="UP001386955">
    <property type="component" value="Unassembled WGS sequence"/>
</dbReference>
<proteinExistence type="predicted"/>
<reference evidence="2 3" key="1">
    <citation type="submission" date="2024-01" db="EMBL/GenBank/DDBJ databases">
        <title>The genomes of 5 underutilized Papilionoideae crops provide insights into root nodulation and disease resistanc.</title>
        <authorList>
            <person name="Jiang F."/>
        </authorList>
    </citation>
    <scope>NUCLEOTIDE SEQUENCE [LARGE SCALE GENOMIC DNA]</scope>
    <source>
        <strain evidence="2">DUOXIRENSHENG_FW03</strain>
        <tissue evidence="2">Leaves</tissue>
    </source>
</reference>
<protein>
    <submittedName>
        <fullName evidence="2">Uncharacterized protein</fullName>
    </submittedName>
</protein>